<feature type="region of interest" description="Disordered" evidence="1">
    <location>
        <begin position="501"/>
        <end position="546"/>
    </location>
</feature>
<feature type="compositionally biased region" description="Low complexity" evidence="1">
    <location>
        <begin position="243"/>
        <end position="252"/>
    </location>
</feature>
<keyword evidence="3" id="KW-1185">Reference proteome</keyword>
<feature type="compositionally biased region" description="Low complexity" evidence="1">
    <location>
        <begin position="99"/>
        <end position="115"/>
    </location>
</feature>
<feature type="region of interest" description="Disordered" evidence="1">
    <location>
        <begin position="439"/>
        <end position="471"/>
    </location>
</feature>
<proteinExistence type="predicted"/>
<dbReference type="Proteomes" id="UP000297245">
    <property type="component" value="Unassembled WGS sequence"/>
</dbReference>
<accession>A0A4S8LZV4</accession>
<evidence type="ECO:0000313" key="2">
    <source>
        <dbReference type="EMBL" id="THU95304.1"/>
    </source>
</evidence>
<feature type="compositionally biased region" description="Acidic residues" evidence="1">
    <location>
        <begin position="533"/>
        <end position="546"/>
    </location>
</feature>
<sequence>MTLSSKLKPPFTGTLKAKLKKILKSSDQNDVRSSSPTEGDTSGTLKGRKHQPSPLSSNVWTTECISSSTDHHPTRPSIPPPFFDASSSTTSLIAASSITCHPPDSLASTSGSSSTPHRHQVHHHHSHHPSSSSCTTKTQSLMSSPSSLTSSPSSPNSTLVPSEASFPRTPILRPKHWTRNNKSGQSKSKSKSRPVLHPSTIINLPPPSPSYGSRQREYYSSTCSRVSELIANYEALALAAATTTTTTTTTTTPMIHVQRTGNNNSNSNNDIAFLGFRLGNLGNSSNSHTHTWSSPSSSSTLVPSSSSFSPASPVSPLMEKEKRREQEEQYHQRDQLRIRSLEKRIAELERECEEQKGTIEELREENEVFYTRLCEVSRENKKLKKRVRSVSQQPLFSLTDDSESDYGVEMHPDASTSHLDDASSSSYHHHQHQHYQYQHHHHLHPGPWNHQRDRVVSNNTTNTTNTTNSRDMETLRSDMLARPHGVFFDWCSESGSINMDASVSVVGGSDGGEEEEEKEQEEEGGGSYPPAELGDDDDDDAAASTV</sequence>
<dbReference type="EMBL" id="ML179203">
    <property type="protein sequence ID" value="THU95304.1"/>
    <property type="molecule type" value="Genomic_DNA"/>
</dbReference>
<feature type="compositionally biased region" description="Basic residues" evidence="1">
    <location>
        <begin position="116"/>
        <end position="128"/>
    </location>
</feature>
<feature type="compositionally biased region" description="Polar residues" evidence="1">
    <location>
        <begin position="53"/>
        <end position="68"/>
    </location>
</feature>
<feature type="region of interest" description="Disordered" evidence="1">
    <location>
        <begin position="243"/>
        <end position="267"/>
    </location>
</feature>
<feature type="compositionally biased region" description="Acidic residues" evidence="1">
    <location>
        <begin position="511"/>
        <end position="524"/>
    </location>
</feature>
<feature type="compositionally biased region" description="Low complexity" evidence="1">
    <location>
        <begin position="129"/>
        <end position="162"/>
    </location>
</feature>
<organism evidence="2 3">
    <name type="scientific">Dendrothele bispora (strain CBS 962.96)</name>
    <dbReference type="NCBI Taxonomy" id="1314807"/>
    <lineage>
        <taxon>Eukaryota</taxon>
        <taxon>Fungi</taxon>
        <taxon>Dikarya</taxon>
        <taxon>Basidiomycota</taxon>
        <taxon>Agaricomycotina</taxon>
        <taxon>Agaricomycetes</taxon>
        <taxon>Agaricomycetidae</taxon>
        <taxon>Agaricales</taxon>
        <taxon>Agaricales incertae sedis</taxon>
        <taxon>Dendrothele</taxon>
    </lineage>
</organism>
<feature type="region of interest" description="Disordered" evidence="1">
    <location>
        <begin position="23"/>
        <end position="84"/>
    </location>
</feature>
<gene>
    <name evidence="2" type="ORF">K435DRAFT_966529</name>
</gene>
<feature type="compositionally biased region" description="Low complexity" evidence="1">
    <location>
        <begin position="458"/>
        <end position="468"/>
    </location>
</feature>
<dbReference type="AlphaFoldDB" id="A0A4S8LZV4"/>
<feature type="region of interest" description="Disordered" evidence="1">
    <location>
        <begin position="99"/>
        <end position="215"/>
    </location>
</feature>
<protein>
    <submittedName>
        <fullName evidence="2">Uncharacterized protein</fullName>
    </submittedName>
</protein>
<evidence type="ECO:0000313" key="3">
    <source>
        <dbReference type="Proteomes" id="UP000297245"/>
    </source>
</evidence>
<evidence type="ECO:0000256" key="1">
    <source>
        <dbReference type="SAM" id="MobiDB-lite"/>
    </source>
</evidence>
<feature type="region of interest" description="Disordered" evidence="1">
    <location>
        <begin position="285"/>
        <end position="334"/>
    </location>
</feature>
<feature type="region of interest" description="Disordered" evidence="1">
    <location>
        <begin position="414"/>
        <end position="433"/>
    </location>
</feature>
<reference evidence="2 3" key="1">
    <citation type="journal article" date="2019" name="Nat. Ecol. Evol.">
        <title>Megaphylogeny resolves global patterns of mushroom evolution.</title>
        <authorList>
            <person name="Varga T."/>
            <person name="Krizsan K."/>
            <person name="Foldi C."/>
            <person name="Dima B."/>
            <person name="Sanchez-Garcia M."/>
            <person name="Sanchez-Ramirez S."/>
            <person name="Szollosi G.J."/>
            <person name="Szarkandi J.G."/>
            <person name="Papp V."/>
            <person name="Albert L."/>
            <person name="Andreopoulos W."/>
            <person name="Angelini C."/>
            <person name="Antonin V."/>
            <person name="Barry K.W."/>
            <person name="Bougher N.L."/>
            <person name="Buchanan P."/>
            <person name="Buyck B."/>
            <person name="Bense V."/>
            <person name="Catcheside P."/>
            <person name="Chovatia M."/>
            <person name="Cooper J."/>
            <person name="Damon W."/>
            <person name="Desjardin D."/>
            <person name="Finy P."/>
            <person name="Geml J."/>
            <person name="Haridas S."/>
            <person name="Hughes K."/>
            <person name="Justo A."/>
            <person name="Karasinski D."/>
            <person name="Kautmanova I."/>
            <person name="Kiss B."/>
            <person name="Kocsube S."/>
            <person name="Kotiranta H."/>
            <person name="LaButti K.M."/>
            <person name="Lechner B.E."/>
            <person name="Liimatainen K."/>
            <person name="Lipzen A."/>
            <person name="Lukacs Z."/>
            <person name="Mihaltcheva S."/>
            <person name="Morgado L.N."/>
            <person name="Niskanen T."/>
            <person name="Noordeloos M.E."/>
            <person name="Ohm R.A."/>
            <person name="Ortiz-Santana B."/>
            <person name="Ovrebo C."/>
            <person name="Racz N."/>
            <person name="Riley R."/>
            <person name="Savchenko A."/>
            <person name="Shiryaev A."/>
            <person name="Soop K."/>
            <person name="Spirin V."/>
            <person name="Szebenyi C."/>
            <person name="Tomsovsky M."/>
            <person name="Tulloss R.E."/>
            <person name="Uehling J."/>
            <person name="Grigoriev I.V."/>
            <person name="Vagvolgyi C."/>
            <person name="Papp T."/>
            <person name="Martin F.M."/>
            <person name="Miettinen O."/>
            <person name="Hibbett D.S."/>
            <person name="Nagy L.G."/>
        </authorList>
    </citation>
    <scope>NUCLEOTIDE SEQUENCE [LARGE SCALE GENOMIC DNA]</scope>
    <source>
        <strain evidence="2 3">CBS 962.96</strain>
    </source>
</reference>
<name>A0A4S8LZV4_DENBC</name>
<feature type="compositionally biased region" description="Polar residues" evidence="1">
    <location>
        <begin position="25"/>
        <end position="44"/>
    </location>
</feature>
<feature type="compositionally biased region" description="Basic and acidic residues" evidence="1">
    <location>
        <begin position="318"/>
        <end position="334"/>
    </location>
</feature>
<feature type="compositionally biased region" description="Low complexity" evidence="1">
    <location>
        <begin position="285"/>
        <end position="316"/>
    </location>
</feature>